<dbReference type="Proteomes" id="UP001218218">
    <property type="component" value="Unassembled WGS sequence"/>
</dbReference>
<keyword evidence="3" id="KW-1185">Reference proteome</keyword>
<feature type="chain" id="PRO_5042005845" evidence="1">
    <location>
        <begin position="22"/>
        <end position="197"/>
    </location>
</feature>
<sequence>MASMYRWVILLAFFFPMGSLAAFIVDDFTKPALACEPFLLQWQEGIAPWTLRSVLVLQASDSAILENLGTFGVTSFNWNVDLAAGTSVQTQLQNSTGATAISKTLTIQPGTTDCTLRTVGAQQTSTTQGTAVITSTTRTTPPAQTMSTRALTTSSATLYNQLDTNDQLDVTNILHHLIVNARCVGPVFVFGNRKPIQ</sequence>
<dbReference type="EMBL" id="JARIHO010000042">
    <property type="protein sequence ID" value="KAJ7326447.1"/>
    <property type="molecule type" value="Genomic_DNA"/>
</dbReference>
<gene>
    <name evidence="2" type="ORF">DFH08DRAFT_1084979</name>
</gene>
<evidence type="ECO:0000256" key="1">
    <source>
        <dbReference type="SAM" id="SignalP"/>
    </source>
</evidence>
<feature type="signal peptide" evidence="1">
    <location>
        <begin position="1"/>
        <end position="21"/>
    </location>
</feature>
<evidence type="ECO:0000313" key="2">
    <source>
        <dbReference type="EMBL" id="KAJ7326447.1"/>
    </source>
</evidence>
<protein>
    <submittedName>
        <fullName evidence="2">Uncharacterized protein</fullName>
    </submittedName>
</protein>
<proteinExistence type="predicted"/>
<name>A0AAD6ZJZ2_9AGAR</name>
<organism evidence="2 3">
    <name type="scientific">Mycena albidolilacea</name>
    <dbReference type="NCBI Taxonomy" id="1033008"/>
    <lineage>
        <taxon>Eukaryota</taxon>
        <taxon>Fungi</taxon>
        <taxon>Dikarya</taxon>
        <taxon>Basidiomycota</taxon>
        <taxon>Agaricomycotina</taxon>
        <taxon>Agaricomycetes</taxon>
        <taxon>Agaricomycetidae</taxon>
        <taxon>Agaricales</taxon>
        <taxon>Marasmiineae</taxon>
        <taxon>Mycenaceae</taxon>
        <taxon>Mycena</taxon>
    </lineage>
</organism>
<dbReference type="AlphaFoldDB" id="A0AAD6ZJZ2"/>
<keyword evidence="1" id="KW-0732">Signal</keyword>
<accession>A0AAD6ZJZ2</accession>
<reference evidence="2" key="1">
    <citation type="submission" date="2023-03" db="EMBL/GenBank/DDBJ databases">
        <title>Massive genome expansion in bonnet fungi (Mycena s.s.) driven by repeated elements and novel gene families across ecological guilds.</title>
        <authorList>
            <consortium name="Lawrence Berkeley National Laboratory"/>
            <person name="Harder C.B."/>
            <person name="Miyauchi S."/>
            <person name="Viragh M."/>
            <person name="Kuo A."/>
            <person name="Thoen E."/>
            <person name="Andreopoulos B."/>
            <person name="Lu D."/>
            <person name="Skrede I."/>
            <person name="Drula E."/>
            <person name="Henrissat B."/>
            <person name="Morin E."/>
            <person name="Kohler A."/>
            <person name="Barry K."/>
            <person name="LaButti K."/>
            <person name="Morin E."/>
            <person name="Salamov A."/>
            <person name="Lipzen A."/>
            <person name="Mereny Z."/>
            <person name="Hegedus B."/>
            <person name="Baldrian P."/>
            <person name="Stursova M."/>
            <person name="Weitz H."/>
            <person name="Taylor A."/>
            <person name="Grigoriev I.V."/>
            <person name="Nagy L.G."/>
            <person name="Martin F."/>
            <person name="Kauserud H."/>
        </authorList>
    </citation>
    <scope>NUCLEOTIDE SEQUENCE</scope>
    <source>
        <strain evidence="2">CBHHK002</strain>
    </source>
</reference>
<evidence type="ECO:0000313" key="3">
    <source>
        <dbReference type="Proteomes" id="UP001218218"/>
    </source>
</evidence>
<comment type="caution">
    <text evidence="2">The sequence shown here is derived from an EMBL/GenBank/DDBJ whole genome shotgun (WGS) entry which is preliminary data.</text>
</comment>